<dbReference type="EMBL" id="CP059567">
    <property type="protein sequence ID" value="QMT39988.1"/>
    <property type="molecule type" value="Genomic_DNA"/>
</dbReference>
<name>A0A7D7S758_9NEIS</name>
<proteinExistence type="predicted"/>
<dbReference type="Proteomes" id="UP000514752">
    <property type="component" value="Chromosome"/>
</dbReference>
<protein>
    <submittedName>
        <fullName evidence="2">DUF935 domain-containing protein</fullName>
    </submittedName>
</protein>
<reference evidence="2 3" key="1">
    <citation type="submission" date="2020-07" db="EMBL/GenBank/DDBJ databases">
        <title>Genomic diversity of species in the Neisseriaceae family.</title>
        <authorList>
            <person name="Vincent A.T."/>
            <person name="Bernet E."/>
            <person name="Veyrier F.J."/>
        </authorList>
    </citation>
    <scope>NUCLEOTIDE SEQUENCE [LARGE SCALE GENOMIC DNA]</scope>
    <source>
        <strain evidence="2 3">DSM 22244</strain>
    </source>
</reference>
<accession>A0A7D7S758</accession>
<dbReference type="InterPro" id="IPR009279">
    <property type="entry name" value="Portal_Mu"/>
</dbReference>
<dbReference type="RefSeq" id="WP_182121746.1">
    <property type="nucleotide sequence ID" value="NZ_CP059567.1"/>
</dbReference>
<evidence type="ECO:0000313" key="2">
    <source>
        <dbReference type="EMBL" id="QMT39988.1"/>
    </source>
</evidence>
<organism evidence="2 3">
    <name type="scientific">Neisseria shayeganii</name>
    <dbReference type="NCBI Taxonomy" id="607712"/>
    <lineage>
        <taxon>Bacteria</taxon>
        <taxon>Pseudomonadati</taxon>
        <taxon>Pseudomonadota</taxon>
        <taxon>Betaproteobacteria</taxon>
        <taxon>Neisseriales</taxon>
        <taxon>Neisseriaceae</taxon>
        <taxon>Neisseria</taxon>
    </lineage>
</organism>
<gene>
    <name evidence="2" type="ORF">H3L94_09030</name>
</gene>
<dbReference type="AlphaFoldDB" id="A0A7D7S758"/>
<dbReference type="Pfam" id="PF06074">
    <property type="entry name" value="Portal_Mu"/>
    <property type="match status" value="1"/>
</dbReference>
<dbReference type="KEGG" id="nsg:H3L94_09030"/>
<evidence type="ECO:0000313" key="3">
    <source>
        <dbReference type="Proteomes" id="UP000514752"/>
    </source>
</evidence>
<evidence type="ECO:0000256" key="1">
    <source>
        <dbReference type="SAM" id="MobiDB-lite"/>
    </source>
</evidence>
<sequence length="531" mass="57766">MASKNDKNAAKGGKQHAPKSGSQAAALMARHGTFAEHPSKGLTPLKLHQILQAAEEGDIAAQSALFADMEEKDGHIFAEMSKRKRALIGLDWRVVAPKNASAAEKALAEEVGEWLAGLDDFEALMFDLLDALGHGFAAVEIGWRQIGGLWLPEKFVHRPQGWFTLKDDTVRLLGVDGQPPQDLWPLGWIVHRHQARSGFLARGGLMRTLAWPYLFKNYSVRDLAEFLEIYGLPVRLGKYPAGASEEDKRTLLRALAGIGHNAAGIIPETMLLEMLNAANGSGDTFMAMTDWCERTQSKVILGGTLTSQADGKTSTNALGNVHNEVRHDLLVSDAKQLAATITRQLIWPLLQINKGAVDPARIPYFEFDSREPEDMAMYAESLPELVGLGMQIPLEWAHDKLAIPQAAEGEPVLSLPRPDMALPPEVRGKGNTAAASARYRQVALSRHGEIIYPDQAALDAGTDRYLAAADLPAQLEPLIKSLGQAVAQGQSYEKAARALEAAWPLLDTAQLQEALGRVLFVADLWGQMGGQ</sequence>
<feature type="region of interest" description="Disordered" evidence="1">
    <location>
        <begin position="1"/>
        <end position="25"/>
    </location>
</feature>